<feature type="binding site" evidence="10">
    <location>
        <begin position="966"/>
        <end position="969"/>
    </location>
    <ligand>
        <name>thiamine diphosphate</name>
        <dbReference type="ChEBI" id="CHEBI:58937"/>
    </ligand>
</feature>
<keyword evidence="8 12" id="KW-0411">Iron-sulfur</keyword>
<dbReference type="InterPro" id="IPR037112">
    <property type="entry name" value="Pyrv-flavodox_OxR_EKR_sf"/>
</dbReference>
<dbReference type="PANTHER" id="PTHR32154:SF0">
    <property type="entry name" value="PYRUVATE-FLAVODOXIN OXIDOREDUCTASE-RELATED"/>
    <property type="match status" value="1"/>
</dbReference>
<dbReference type="FunFam" id="3.40.50.920:FF:000007">
    <property type="entry name" value="Pyruvate:ferredoxin (Flavodoxin) oxidoreductase"/>
    <property type="match status" value="1"/>
</dbReference>
<dbReference type="SUPFAM" id="SSF52922">
    <property type="entry name" value="TK C-terminal domain-like"/>
    <property type="match status" value="1"/>
</dbReference>
<dbReference type="InterPro" id="IPR017896">
    <property type="entry name" value="4Fe4S_Fe-S-bd"/>
</dbReference>
<comment type="similarity">
    <text evidence="1 9">Belongs to the pyruvate:ferredoxin/flavodoxin oxidoreductase family.</text>
</comment>
<feature type="binding site" evidence="10">
    <location>
        <position position="843"/>
    </location>
    <ligand>
        <name>thiamine diphosphate</name>
        <dbReference type="ChEBI" id="CHEBI:58937"/>
    </ligand>
</feature>
<organism evidence="14 15">
    <name type="scientific">Fermentimonas caenicola</name>
    <dbReference type="NCBI Taxonomy" id="1562970"/>
    <lineage>
        <taxon>Bacteria</taxon>
        <taxon>Pseudomonadati</taxon>
        <taxon>Bacteroidota</taxon>
        <taxon>Bacteroidia</taxon>
        <taxon>Bacteroidales</taxon>
        <taxon>Dysgonomonadaceae</taxon>
        <taxon>Fermentimonas</taxon>
    </lineage>
</organism>
<dbReference type="GO" id="GO:0051539">
    <property type="term" value="F:4 iron, 4 sulfur cluster binding"/>
    <property type="evidence" value="ECO:0007669"/>
    <property type="project" value="UniProtKB-KW"/>
</dbReference>
<dbReference type="FunFam" id="3.40.50.970:FF:000012">
    <property type="entry name" value="Pyruvate:ferredoxin (Flavodoxin) oxidoreductase"/>
    <property type="match status" value="1"/>
</dbReference>
<evidence type="ECO:0000256" key="4">
    <source>
        <dbReference type="ARBA" id="ARBA00022723"/>
    </source>
</evidence>
<dbReference type="InterPro" id="IPR009014">
    <property type="entry name" value="Transketo_C/PFOR_II"/>
</dbReference>
<feature type="site" description="Important for catalytic activity" evidence="11">
    <location>
        <position position="1000"/>
    </location>
</feature>
<dbReference type="PANTHER" id="PTHR32154">
    <property type="entry name" value="PYRUVATE-FLAVODOXIN OXIDOREDUCTASE-RELATED"/>
    <property type="match status" value="1"/>
</dbReference>
<dbReference type="FunFam" id="3.40.920.10:FF:000001">
    <property type="entry name" value="Pyruvate:ferredoxin (Flavodoxin) oxidoreductase"/>
    <property type="match status" value="1"/>
</dbReference>
<dbReference type="SMART" id="SM00890">
    <property type="entry name" value="EKR"/>
    <property type="match status" value="1"/>
</dbReference>
<evidence type="ECO:0000256" key="9">
    <source>
        <dbReference type="PIRNR" id="PIRNR000159"/>
    </source>
</evidence>
<dbReference type="Pfam" id="PF10371">
    <property type="entry name" value="EKR"/>
    <property type="match status" value="1"/>
</dbReference>
<dbReference type="Gene3D" id="3.40.50.920">
    <property type="match status" value="1"/>
</dbReference>
<feature type="binding site" evidence="10">
    <location>
        <begin position="995"/>
        <end position="1000"/>
    </location>
    <ligand>
        <name>thiamine diphosphate</name>
        <dbReference type="ChEBI" id="CHEBI:58937"/>
    </ligand>
</feature>
<dbReference type="STRING" id="1562970.ING2E5B_0258"/>
<dbReference type="Pfam" id="PF01558">
    <property type="entry name" value="POR"/>
    <property type="match status" value="1"/>
</dbReference>
<keyword evidence="14" id="KW-0670">Pyruvate</keyword>
<dbReference type="InterPro" id="IPR029061">
    <property type="entry name" value="THDP-binding"/>
</dbReference>
<feature type="binding site" evidence="12">
    <location>
        <position position="818"/>
    </location>
    <ligand>
        <name>[4Fe-4S] cluster</name>
        <dbReference type="ChEBI" id="CHEBI:49883"/>
        <label>3</label>
    </ligand>
</feature>
<evidence type="ECO:0000256" key="2">
    <source>
        <dbReference type="ARBA" id="ARBA00022448"/>
    </source>
</evidence>
<evidence type="ECO:0000256" key="1">
    <source>
        <dbReference type="ARBA" id="ARBA00009032"/>
    </source>
</evidence>
<keyword evidence="15" id="KW-1185">Reference proteome</keyword>
<dbReference type="Pfam" id="PF02775">
    <property type="entry name" value="TPP_enzyme_C"/>
    <property type="match status" value="1"/>
</dbReference>
<dbReference type="EMBL" id="LN515532">
    <property type="protein sequence ID" value="CEA15028.1"/>
    <property type="molecule type" value="Genomic_DNA"/>
</dbReference>
<evidence type="ECO:0000256" key="10">
    <source>
        <dbReference type="PIRSR" id="PIRSR000159-1"/>
    </source>
</evidence>
<dbReference type="SUPFAM" id="SSF54862">
    <property type="entry name" value="4Fe-4S ferredoxins"/>
    <property type="match status" value="1"/>
</dbReference>
<feature type="site" description="Important for catalytic activity" evidence="11">
    <location>
        <position position="66"/>
    </location>
</feature>
<dbReference type="Pfam" id="PF01855">
    <property type="entry name" value="POR_N"/>
    <property type="match status" value="1"/>
</dbReference>
<keyword evidence="2 9" id="KW-0813">Transport</keyword>
<dbReference type="GO" id="GO:0005506">
    <property type="term" value="F:iron ion binding"/>
    <property type="evidence" value="ECO:0007669"/>
    <property type="project" value="InterPro"/>
</dbReference>
<feature type="binding site" evidence="10">
    <location>
        <position position="33"/>
    </location>
    <ligand>
        <name>pyruvate</name>
        <dbReference type="ChEBI" id="CHEBI:15361"/>
    </ligand>
</feature>
<feature type="site" description="Important for catalytic activity" evidence="11">
    <location>
        <position position="116"/>
    </location>
</feature>
<dbReference type="PATRIC" id="fig|1562970.3.peg.255"/>
<evidence type="ECO:0000256" key="12">
    <source>
        <dbReference type="PIRSR" id="PIRSR000159-50"/>
    </source>
</evidence>
<feature type="binding site" evidence="12">
    <location>
        <position position="1075"/>
    </location>
    <ligand>
        <name>[4Fe-4S] cluster</name>
        <dbReference type="ChEBI" id="CHEBI:49883"/>
        <label>3</label>
    </ligand>
</feature>
<proteinExistence type="inferred from homology"/>
<feature type="binding site" evidence="10">
    <location>
        <position position="116"/>
    </location>
    <ligand>
        <name>pyruvate</name>
        <dbReference type="ChEBI" id="CHEBI:15361"/>
    </ligand>
</feature>
<dbReference type="GO" id="GO:0016903">
    <property type="term" value="F:oxidoreductase activity, acting on the aldehyde or oxo group of donors"/>
    <property type="evidence" value="ECO:0007669"/>
    <property type="project" value="InterPro"/>
</dbReference>
<feature type="domain" description="4Fe-4S ferredoxin-type" evidence="13">
    <location>
        <begin position="736"/>
        <end position="756"/>
    </location>
</feature>
<sequence length="1194" mass="131365">MAKQKKFLTCDGNQAAAHIAYMFSEVAAIYPITPSSTMAEYVDEWAAAGRKNLFGQPVLVQEMQSEAGAAGAMHGSLQAGALTSTFTASQGLLLMLPNMYKMAGELLPGVFHVSARALASHALSIFGDQQDVMAARPTGFALFATGSVQEVMDLAAVAHLAAIESRVPFLHYFDGFRTSHEIQKIEALSNEDLAPLLNQEALKEFRERALTPDNPVTRGTAQNDDIYFQAREASNPFYDNVPDVVEKYLEKLAEVTGRKYGLFDYYGDPEAERVIIAMGSVTETIREVVDHLRAKGEKVGVVAVHLYRPFKAEAFLSVIPDTVKRIAVLDRTKEPGAPGQPMYLDVKNSFYGKENAPEIVGGIYGLSSKDTTPSQILSVFENLSLSMPKNDFTIGIVDDVTFKSLPVKAEISMDETTYEAKFYGLGSDGTVGANKNSIKIIGDNTDKYVQAYFAYDSKKSGGFTCSHLRFGDNPIRSPYLVNTPNFVACHVPAYLHLYDVTAGLKKNGTFLLNSLWPKEEVADHLPDHVKKYFAVNNIKLYIINATKIAEEIGLGNRTNTILQSAFFKISNVIPYDLAVEQMKKFIVKSYGKKGETIVKMNYAAVDRGGDVEEVEVLQEWANLVVSTDTTDDAPEFIRKVVRPVNAQNGYSLPVSAFTGREDGTWETGTTKYEKRGVAVNVPVWQPENCIQCNQCAYVCPHATIRPFMLDEEEQKGVGEGVELLKAQGKQFAGMGFRIQVDVLDCLGCGNCADVCPGRKGEKALEMVSIESQLENQKNWDWMMENVTSKAHLVDISLNVKNSQFATPLFEFSGACSGCGETPYIKLITQLYGERMMIANATGCSSIYGASAPATPYTKNEEGKGPAWANSLFEDNAEFGYGFAIAQASMRNRIENLMKDAIASDQFTAEQKELFNLWIENKDSAELSKEISAKVVASLTGSDIPLAKEILSLEKYLAKKSIWVFGGDGWAYDIGFGGLDHVLASGKDINILVLDTEVYSNTGGQSSKSTPIAAVAKFAAAGKRIRKKDLGMIATTYGYVYVAQVAMGANQGQTLKAIREAESYNGPSIVIAYSPCISHGLRKGMGHAQSEQKAAVESGYWHLWRYDPRLEEQGLNPFQLDSKEPEWDKFVDFLKGEVRYTQLMKAFPAEADELFEAARQNAQWRYKSYVRMAEANFGSSETEGEGVKQPAEQIN</sequence>
<dbReference type="InterPro" id="IPR033412">
    <property type="entry name" value="PFOR_II"/>
</dbReference>
<dbReference type="SUPFAM" id="SSF52518">
    <property type="entry name" value="Thiamin diphosphate-binding fold (THDP-binding)"/>
    <property type="match status" value="2"/>
</dbReference>
<name>A0A098BXZ6_9BACT</name>
<dbReference type="AlphaFoldDB" id="A0A098BXZ6"/>
<dbReference type="GO" id="GO:0022900">
    <property type="term" value="P:electron transport chain"/>
    <property type="evidence" value="ECO:0007669"/>
    <property type="project" value="InterPro"/>
</dbReference>
<feature type="binding site" evidence="12">
    <location>
        <position position="751"/>
    </location>
    <ligand>
        <name>[4Fe-4S] cluster</name>
        <dbReference type="ChEBI" id="CHEBI:49883"/>
        <label>2</label>
    </ligand>
</feature>
<keyword evidence="3 12" id="KW-0004">4Fe-4S</keyword>
<dbReference type="OrthoDB" id="9808559at2"/>
<dbReference type="Proteomes" id="UP000032417">
    <property type="component" value="Chromosome 1"/>
</dbReference>
<dbReference type="InterPro" id="IPR011895">
    <property type="entry name" value="Pyrv_flavodox_OxRed"/>
</dbReference>
<feature type="binding site" evidence="12">
    <location>
        <position position="695"/>
    </location>
    <ligand>
        <name>[4Fe-4S] cluster</name>
        <dbReference type="ChEBI" id="CHEBI:49883"/>
        <label>1</label>
    </ligand>
</feature>
<evidence type="ECO:0000256" key="5">
    <source>
        <dbReference type="ARBA" id="ARBA00022982"/>
    </source>
</evidence>
<dbReference type="HOGENOM" id="CLU_002569_0_0_10"/>
<dbReference type="SUPFAM" id="SSF53323">
    <property type="entry name" value="Pyruvate-ferredoxin oxidoreductase, PFOR, domain III"/>
    <property type="match status" value="1"/>
</dbReference>
<dbReference type="InterPro" id="IPR002869">
    <property type="entry name" value="Pyrv_flavodox_OxRed_cen"/>
</dbReference>
<dbReference type="InterPro" id="IPR050722">
    <property type="entry name" value="Pyruvate:ferred/Flavod_OxRd"/>
</dbReference>
<dbReference type="KEGG" id="pbt:ING2E5B_0258"/>
<reference evidence="14 15" key="1">
    <citation type="submission" date="2014-08" db="EMBL/GenBank/DDBJ databases">
        <authorList>
            <person name="Wibberg D."/>
        </authorList>
    </citation>
    <scope>NUCLEOTIDE SEQUENCE [LARGE SCALE GENOMIC DNA]</scope>
    <source>
        <strain evidence="15">ING2-E5B</strain>
    </source>
</reference>
<feature type="binding site" evidence="12">
    <location>
        <position position="815"/>
    </location>
    <ligand>
        <name>[4Fe-4S] cluster</name>
        <dbReference type="ChEBI" id="CHEBI:49883"/>
        <label>3</label>
    </ligand>
</feature>
<feature type="binding site" evidence="12">
    <location>
        <position position="755"/>
    </location>
    <ligand>
        <name>[4Fe-4S] cluster</name>
        <dbReference type="ChEBI" id="CHEBI:49883"/>
        <label>1</label>
    </ligand>
</feature>
<keyword evidence="6 9" id="KW-0560">Oxidoreductase</keyword>
<evidence type="ECO:0000256" key="6">
    <source>
        <dbReference type="ARBA" id="ARBA00023002"/>
    </source>
</evidence>
<feature type="binding site" evidence="12">
    <location>
        <position position="689"/>
    </location>
    <ligand>
        <name>[4Fe-4S] cluster</name>
        <dbReference type="ChEBI" id="CHEBI:49883"/>
        <label>1</label>
    </ligand>
</feature>
<dbReference type="EC" id="1.2.7.-" evidence="14"/>
<evidence type="ECO:0000313" key="15">
    <source>
        <dbReference type="Proteomes" id="UP000032417"/>
    </source>
</evidence>
<dbReference type="FunFam" id="3.30.70.20:FF:000022">
    <property type="entry name" value="Pyruvate:ferredoxin (Flavodoxin) oxidoreductase"/>
    <property type="match status" value="1"/>
</dbReference>
<accession>A0A098BXZ6</accession>
<evidence type="ECO:0000256" key="11">
    <source>
        <dbReference type="PIRSR" id="PIRSR000159-2"/>
    </source>
</evidence>
<comment type="cofactor">
    <cofactor evidence="12">
        <name>[4Fe-4S] cluster</name>
        <dbReference type="ChEBI" id="CHEBI:49883"/>
    </cofactor>
    <text evidence="12">Binds 3 [4Fe-4S] clusters per subunit.</text>
</comment>
<dbReference type="InterPro" id="IPR011766">
    <property type="entry name" value="TPP_enzyme_TPP-bd"/>
</dbReference>
<keyword evidence="7 12" id="KW-0408">Iron</keyword>
<keyword evidence="5 9" id="KW-0249">Electron transport</keyword>
<dbReference type="InterPro" id="IPR019752">
    <property type="entry name" value="Pyrv/ketoisovalerate_OxRed_cat"/>
</dbReference>
<gene>
    <name evidence="14" type="primary">nifJ</name>
    <name evidence="14" type="ORF">ING2E5B_0258</name>
</gene>
<dbReference type="FunFam" id="3.40.50.970:FF:000041">
    <property type="entry name" value="Pyruvate:ferredoxin (Flavodoxin) oxidoreductase"/>
    <property type="match status" value="1"/>
</dbReference>
<dbReference type="Pfam" id="PF12838">
    <property type="entry name" value="Fer4_7"/>
    <property type="match status" value="1"/>
</dbReference>
<dbReference type="Gene3D" id="4.10.780.10">
    <property type="entry name" value="Pyruvate-flavodoxin oxidoreductase, EKR domain"/>
    <property type="match status" value="1"/>
</dbReference>
<feature type="site" description="Important for catalytic activity" evidence="11">
    <location>
        <position position="33"/>
    </location>
</feature>
<evidence type="ECO:0000256" key="7">
    <source>
        <dbReference type="ARBA" id="ARBA00023004"/>
    </source>
</evidence>
<evidence type="ECO:0000259" key="13">
    <source>
        <dbReference type="PROSITE" id="PS51379"/>
    </source>
</evidence>
<dbReference type="NCBIfam" id="TIGR02176">
    <property type="entry name" value="pyruv_ox_red"/>
    <property type="match status" value="1"/>
</dbReference>
<dbReference type="CDD" id="cd03377">
    <property type="entry name" value="TPP_PFOR_PNO"/>
    <property type="match status" value="1"/>
</dbReference>
<keyword evidence="4 12" id="KW-0479">Metal-binding</keyword>
<dbReference type="Gene3D" id="3.40.920.10">
    <property type="entry name" value="Pyruvate-ferredoxin oxidoreductase, PFOR, domain III"/>
    <property type="match status" value="1"/>
</dbReference>
<feature type="binding site" evidence="12">
    <location>
        <position position="843"/>
    </location>
    <ligand>
        <name>[4Fe-4S] cluster</name>
        <dbReference type="ChEBI" id="CHEBI:49883"/>
        <label>3</label>
    </ligand>
</feature>
<dbReference type="Gene3D" id="3.30.70.20">
    <property type="match status" value="1"/>
</dbReference>
<feature type="binding site" evidence="12">
    <location>
        <position position="692"/>
    </location>
    <ligand>
        <name>[4Fe-4S] cluster</name>
        <dbReference type="ChEBI" id="CHEBI:49883"/>
        <label>1</label>
    </ligand>
</feature>
<evidence type="ECO:0000256" key="3">
    <source>
        <dbReference type="ARBA" id="ARBA00022485"/>
    </source>
</evidence>
<dbReference type="Pfam" id="PF17147">
    <property type="entry name" value="PFOR_II"/>
    <property type="match status" value="1"/>
</dbReference>
<dbReference type="InterPro" id="IPR002880">
    <property type="entry name" value="Pyrv_Fd/Flavodoxin_OxRdtase_N"/>
</dbReference>
<feature type="domain" description="4Fe-4S ferredoxin-type" evidence="13">
    <location>
        <begin position="680"/>
        <end position="709"/>
    </location>
</feature>
<feature type="binding site" evidence="10">
    <location>
        <position position="66"/>
    </location>
    <ligand>
        <name>thiamine diphosphate</name>
        <dbReference type="ChEBI" id="CHEBI:58937"/>
    </ligand>
</feature>
<feature type="binding site" evidence="10">
    <location>
        <position position="820"/>
    </location>
    <ligand>
        <name>thiamine diphosphate</name>
        <dbReference type="ChEBI" id="CHEBI:58937"/>
    </ligand>
</feature>
<dbReference type="GO" id="GO:0044281">
    <property type="term" value="P:small molecule metabolic process"/>
    <property type="evidence" value="ECO:0007669"/>
    <property type="project" value="UniProtKB-ARBA"/>
</dbReference>
<dbReference type="InterPro" id="IPR019456">
    <property type="entry name" value="Pyrv-flavodox_OxRtase_EKR"/>
</dbReference>
<evidence type="ECO:0000256" key="8">
    <source>
        <dbReference type="ARBA" id="ARBA00023014"/>
    </source>
</evidence>
<dbReference type="CDD" id="cd07034">
    <property type="entry name" value="TPP_PYR_PFOR_IOR-alpha_like"/>
    <property type="match status" value="1"/>
</dbReference>
<dbReference type="GO" id="GO:0006979">
    <property type="term" value="P:response to oxidative stress"/>
    <property type="evidence" value="ECO:0007669"/>
    <property type="project" value="TreeGrafter"/>
</dbReference>
<evidence type="ECO:0000313" key="14">
    <source>
        <dbReference type="EMBL" id="CEA15028.1"/>
    </source>
</evidence>
<feature type="binding site" evidence="12">
    <location>
        <position position="748"/>
    </location>
    <ligand>
        <name>[4Fe-4S] cluster</name>
        <dbReference type="ChEBI" id="CHEBI:49883"/>
        <label>2</label>
    </ligand>
</feature>
<feature type="binding site" evidence="12">
    <location>
        <position position="699"/>
    </location>
    <ligand>
        <name>[4Fe-4S] cluster</name>
        <dbReference type="ChEBI" id="CHEBI:49883"/>
        <label>2</label>
    </ligand>
</feature>
<protein>
    <submittedName>
        <fullName evidence="14">Pyruvate-flavodoxin oxidoreductase</fullName>
        <ecNumber evidence="14">1.2.7.-</ecNumber>
    </submittedName>
</protein>
<dbReference type="PROSITE" id="PS00198">
    <property type="entry name" value="4FE4S_FER_1"/>
    <property type="match status" value="1"/>
</dbReference>
<feature type="binding site" evidence="12">
    <location>
        <position position="745"/>
    </location>
    <ligand>
        <name>[4Fe-4S] cluster</name>
        <dbReference type="ChEBI" id="CHEBI:49883"/>
        <label>2</label>
    </ligand>
</feature>
<dbReference type="GO" id="GO:0030976">
    <property type="term" value="F:thiamine pyrophosphate binding"/>
    <property type="evidence" value="ECO:0007669"/>
    <property type="project" value="InterPro"/>
</dbReference>
<dbReference type="PIRSF" id="PIRSF000159">
    <property type="entry name" value="NifJ"/>
    <property type="match status" value="1"/>
</dbReference>
<dbReference type="PROSITE" id="PS51379">
    <property type="entry name" value="4FE4S_FER_2"/>
    <property type="match status" value="2"/>
</dbReference>
<dbReference type="Gene3D" id="3.40.50.970">
    <property type="match status" value="2"/>
</dbReference>
<dbReference type="InterPro" id="IPR017900">
    <property type="entry name" value="4Fe4S_Fe_S_CS"/>
</dbReference>